<dbReference type="PRINTS" id="PR00320">
    <property type="entry name" value="GPROTEINBRPT"/>
</dbReference>
<evidence type="ECO:0000256" key="1">
    <source>
        <dbReference type="ARBA" id="ARBA00022574"/>
    </source>
</evidence>
<proteinExistence type="predicted"/>
<feature type="repeat" description="WD" evidence="3">
    <location>
        <begin position="842"/>
        <end position="885"/>
    </location>
</feature>
<dbReference type="SUPFAM" id="SSF50978">
    <property type="entry name" value="WD40 repeat-like"/>
    <property type="match status" value="2"/>
</dbReference>
<dbReference type="SMART" id="SM00320">
    <property type="entry name" value="WD40"/>
    <property type="match status" value="13"/>
</dbReference>
<feature type="repeat" description="WD" evidence="3">
    <location>
        <begin position="1235"/>
        <end position="1278"/>
    </location>
</feature>
<dbReference type="InterPro" id="IPR001680">
    <property type="entry name" value="WD40_rpt"/>
</dbReference>
<dbReference type="InterPro" id="IPR020472">
    <property type="entry name" value="WD40_PAC1"/>
</dbReference>
<dbReference type="SUPFAM" id="SSF50494">
    <property type="entry name" value="Trypsin-like serine proteases"/>
    <property type="match status" value="1"/>
</dbReference>
<evidence type="ECO:0000256" key="4">
    <source>
        <dbReference type="SAM" id="MobiDB-lite"/>
    </source>
</evidence>
<keyword evidence="2" id="KW-0677">Repeat</keyword>
<dbReference type="Gene3D" id="3.40.50.300">
    <property type="entry name" value="P-loop containing nucleotide triphosphate hydrolases"/>
    <property type="match status" value="1"/>
</dbReference>
<dbReference type="PANTHER" id="PTHR22847:SF637">
    <property type="entry name" value="WD REPEAT DOMAIN 5B"/>
    <property type="match status" value="1"/>
</dbReference>
<feature type="compositionally biased region" description="Polar residues" evidence="4">
    <location>
        <begin position="1356"/>
        <end position="1365"/>
    </location>
</feature>
<feature type="repeat" description="WD" evidence="3">
    <location>
        <begin position="798"/>
        <end position="841"/>
    </location>
</feature>
<dbReference type="PANTHER" id="PTHR22847">
    <property type="entry name" value="WD40 REPEAT PROTEIN"/>
    <property type="match status" value="1"/>
</dbReference>
<dbReference type="EMBL" id="CP163445">
    <property type="protein sequence ID" value="XDQ81995.1"/>
    <property type="molecule type" value="Genomic_DNA"/>
</dbReference>
<dbReference type="PROSITE" id="PS50082">
    <property type="entry name" value="WD_REPEATS_2"/>
    <property type="match status" value="13"/>
</dbReference>
<organism evidence="5">
    <name type="scientific">Streptomyces sp. Y1</name>
    <dbReference type="NCBI Taxonomy" id="3238634"/>
    <lineage>
        <taxon>Bacteria</taxon>
        <taxon>Bacillati</taxon>
        <taxon>Actinomycetota</taxon>
        <taxon>Actinomycetes</taxon>
        <taxon>Kitasatosporales</taxon>
        <taxon>Streptomycetaceae</taxon>
        <taxon>Streptomyces</taxon>
    </lineage>
</organism>
<feature type="repeat" description="WD" evidence="3">
    <location>
        <begin position="886"/>
        <end position="929"/>
    </location>
</feature>
<feature type="repeat" description="WD" evidence="3">
    <location>
        <begin position="1062"/>
        <end position="1105"/>
    </location>
</feature>
<gene>
    <name evidence="5" type="ORF">AB2U05_27755</name>
</gene>
<sequence length="1390" mass="148203">MTTAFPNGPRPRADGWVAAIHETERDRQPLGSGFLIDAYRVLTCAHVVISNRAPRNELWVAFPKVLELMLDRFKVRQVIPPALDAQDEQDVAVLVLEQPVSEEFAAQLRRPNPRDLAGSQWWSFGFADGAWGSSATGTIGEEIGYGWVHLDTESKSHVRPGFSGAALWSADYQAVVGLVGQAQGISGHARALTMRAVDLFLPDEKLHLLTDWSVEAAGDAALSAWGWTLADDPESGRHWRPRARGVSTDAERGFRFRGRTAALSAIVAWITGQTGDRRQVLLVTGSPGVGKSAVLGRIVTTADRGIAETLPPEDDAVRAPEGSVACAVHARGKTALEVAQEIAAAASAPLPDSADDLPLMLRSALRERPQRGFAVVIDALDEAVTPEQARTIMRSIAIPLAETCVDLGVRVVVGSRRTDDAGDLLAPFRNAIEPVDLDSPEYFAQEDLAAYTQATLQLLGDERPDSPYGEQTAAIAVAERIALLAHGNFLIAGLVARSHGMHDRHAIDPARVSFTPTVDAALRDYLVLLPTVDGIPAVDVLTVLAYAESPGLTIDLWLAAVQAVSGRAPSASGLLAFARSSAANFLIESSDASTPSGAFRLFHQALNESLLRPRAAASATESDECAITHAFKCLGRTDHWKSAPSYLLSSLPRHAVRGGVINDLLDEDSYPLYGDLRRLIPAAKAASSATALARGRLLRKTPQALDAAPADRVALFSVTEAREHLGNTYRKVTLHAPYRAVWAVGSTHAEEIVLEGHTDWVNTLCSVSVGDQALLATASSDTKVRLWDPETGDLLRVLEGHTGAVLALCSIPVGDRTFLVSGGNDNTVRLWDPETGKPLHVLEGHTGAVRATHAVPVGDRTVLVSGGNDNTVRLWDPETGKPLHVLEGHTKWVNTVSAVPVGDRTLLATASSDTTVRMWDPETGELLRVLEGHTEWVNTVCSVPVGDRTVLVSGGNDNTVRLWDPETGKPLRVLEGHTKWVNTVSAVPVGDRTFLATAGDDRTVRLWDPATGDTPGTLEGHTGAVLALCAVSVGGRSLLATAGDDNTVRLWDPGTGDAPGTVEGHIGAVAALCTVSVGGRSLLATAGGDDTVRLWDPKTGHVLRTLEGHNDWIRAVCVLPVGGRTLLATAGDDDTVRLWNPDTGVMLRVLGHASGVNTVCAVPMGGRSLLAAGDDRTVRLWDPETGYMLRTIERTKWVNTVCSVVAGDRNLLATAGGDELVRLWDPDTGDMVRTLEGHTSRVNAVCSVPLGDRTLLATAGDDRTVRLWDPATGDTLHIFDGHTGPVRAACAITSGDRPLLATAGDDRTVRLWDPRTPYSVMAIPVHSRALSIAETEGLIVIGLDDGILALSIAQPTAPSTHTPLSGESHAATRWRAPQPQQEAEVPRDED</sequence>
<dbReference type="InterPro" id="IPR027417">
    <property type="entry name" value="P-loop_NTPase"/>
</dbReference>
<feature type="repeat" description="WD" evidence="3">
    <location>
        <begin position="930"/>
        <end position="973"/>
    </location>
</feature>
<protein>
    <submittedName>
        <fullName evidence="5">Trypsin-like peptidase domain-containing protein</fullName>
    </submittedName>
</protein>
<feature type="repeat" description="WD" evidence="3">
    <location>
        <begin position="1279"/>
        <end position="1322"/>
    </location>
</feature>
<feature type="repeat" description="WD" evidence="3">
    <location>
        <begin position="1018"/>
        <end position="1061"/>
    </location>
</feature>
<evidence type="ECO:0000256" key="2">
    <source>
        <dbReference type="ARBA" id="ARBA00022737"/>
    </source>
</evidence>
<feature type="repeat" description="WD" evidence="3">
    <location>
        <begin position="974"/>
        <end position="1017"/>
    </location>
</feature>
<name>A0AB39TS38_9ACTN</name>
<dbReference type="InterPro" id="IPR036322">
    <property type="entry name" value="WD40_repeat_dom_sf"/>
</dbReference>
<keyword evidence="1 3" id="KW-0853">WD repeat</keyword>
<dbReference type="Gene3D" id="2.130.10.10">
    <property type="entry name" value="YVTN repeat-like/Quinoprotein amine dehydrogenase"/>
    <property type="match status" value="4"/>
</dbReference>
<evidence type="ECO:0000256" key="3">
    <source>
        <dbReference type="PROSITE-ProRule" id="PRU00221"/>
    </source>
</evidence>
<dbReference type="PROSITE" id="PS50294">
    <property type="entry name" value="WD_REPEATS_REGION"/>
    <property type="match status" value="10"/>
</dbReference>
<feature type="repeat" description="WD" evidence="3">
    <location>
        <begin position="1208"/>
        <end position="1234"/>
    </location>
</feature>
<feature type="repeat" description="WD" evidence="3">
    <location>
        <begin position="754"/>
        <end position="797"/>
    </location>
</feature>
<dbReference type="RefSeq" id="WP_369184540.1">
    <property type="nucleotide sequence ID" value="NZ_CP163445.1"/>
</dbReference>
<dbReference type="InterPro" id="IPR043504">
    <property type="entry name" value="Peptidase_S1_PA_chymotrypsin"/>
</dbReference>
<dbReference type="SUPFAM" id="SSF52540">
    <property type="entry name" value="P-loop containing nucleoside triphosphate hydrolases"/>
    <property type="match status" value="1"/>
</dbReference>
<dbReference type="InterPro" id="IPR015943">
    <property type="entry name" value="WD40/YVTN_repeat-like_dom_sf"/>
</dbReference>
<dbReference type="Gene3D" id="2.40.10.10">
    <property type="entry name" value="Trypsin-like serine proteases"/>
    <property type="match status" value="1"/>
</dbReference>
<reference evidence="5" key="1">
    <citation type="submission" date="2024-07" db="EMBL/GenBank/DDBJ databases">
        <authorList>
            <person name="Yu S.T."/>
        </authorList>
    </citation>
    <scope>NUCLEOTIDE SEQUENCE</scope>
    <source>
        <strain evidence="5">Y1</strain>
    </source>
</reference>
<feature type="region of interest" description="Disordered" evidence="4">
    <location>
        <begin position="1356"/>
        <end position="1390"/>
    </location>
</feature>
<dbReference type="Pfam" id="PF00400">
    <property type="entry name" value="WD40"/>
    <property type="match status" value="13"/>
</dbReference>
<accession>A0AB39TS38</accession>
<dbReference type="CDD" id="cd00200">
    <property type="entry name" value="WD40"/>
    <property type="match status" value="2"/>
</dbReference>
<feature type="repeat" description="WD" evidence="3">
    <location>
        <begin position="1106"/>
        <end position="1149"/>
    </location>
</feature>
<evidence type="ECO:0000313" key="5">
    <source>
        <dbReference type="EMBL" id="XDQ81995.1"/>
    </source>
</evidence>
<dbReference type="InterPro" id="IPR009003">
    <property type="entry name" value="Peptidase_S1_PA"/>
</dbReference>
<feature type="repeat" description="WD" evidence="3">
    <location>
        <begin position="1149"/>
        <end position="1191"/>
    </location>
</feature>